<organism evidence="1">
    <name type="scientific">hydrothermal vent metagenome</name>
    <dbReference type="NCBI Taxonomy" id="652676"/>
    <lineage>
        <taxon>unclassified sequences</taxon>
        <taxon>metagenomes</taxon>
        <taxon>ecological metagenomes</taxon>
    </lineage>
</organism>
<name>A0A3B1AB97_9ZZZZ</name>
<dbReference type="EMBL" id="UOFT01000047">
    <property type="protein sequence ID" value="VAW95499.1"/>
    <property type="molecule type" value="Genomic_DNA"/>
</dbReference>
<sequence length="67" mass="7584">MNMQEIRGRAKDFGIKTSHLSKLKLIQEIQLSEGNFNCFASATEGECDQMNCSWRDDCFAAAKKLHS</sequence>
<accession>A0A3B1AB97</accession>
<dbReference type="AlphaFoldDB" id="A0A3B1AB97"/>
<protein>
    <recommendedName>
        <fullName evidence="2">SAP domain-containing protein</fullName>
    </recommendedName>
</protein>
<evidence type="ECO:0008006" key="2">
    <source>
        <dbReference type="Google" id="ProtNLM"/>
    </source>
</evidence>
<proteinExistence type="predicted"/>
<evidence type="ECO:0000313" key="1">
    <source>
        <dbReference type="EMBL" id="VAW95499.1"/>
    </source>
</evidence>
<gene>
    <name evidence="1" type="ORF">MNBD_GAMMA23-299</name>
</gene>
<reference evidence="1" key="1">
    <citation type="submission" date="2018-06" db="EMBL/GenBank/DDBJ databases">
        <authorList>
            <person name="Zhirakovskaya E."/>
        </authorList>
    </citation>
    <scope>NUCLEOTIDE SEQUENCE</scope>
</reference>